<dbReference type="STRING" id="1161099.SAMN05444817_103143"/>
<proteinExistence type="inferred from homology"/>
<dbReference type="RefSeq" id="WP_084560516.1">
    <property type="nucleotide sequence ID" value="NZ_CP046976.1"/>
</dbReference>
<dbReference type="Proteomes" id="UP000186292">
    <property type="component" value="Unassembled WGS sequence"/>
</dbReference>
<dbReference type="PIRSF" id="PIRSF006078">
    <property type="entry name" value="GlxK"/>
    <property type="match status" value="1"/>
</dbReference>
<comment type="similarity">
    <text evidence="1 4">Belongs to the glycerate kinase type-1 family.</text>
</comment>
<dbReference type="NCBIfam" id="TIGR00045">
    <property type="entry name" value="glycerate kinase"/>
    <property type="match status" value="1"/>
</dbReference>
<evidence type="ECO:0000313" key="6">
    <source>
        <dbReference type="Proteomes" id="UP000186292"/>
    </source>
</evidence>
<keyword evidence="2 4" id="KW-0808">Transferase</keyword>
<gene>
    <name evidence="5" type="ORF">SAMN05444817_103143</name>
</gene>
<evidence type="ECO:0000256" key="2">
    <source>
        <dbReference type="ARBA" id="ARBA00022679"/>
    </source>
</evidence>
<dbReference type="InterPro" id="IPR018197">
    <property type="entry name" value="Glycerate_kinase_RE-like"/>
</dbReference>
<keyword evidence="6" id="KW-1185">Reference proteome</keyword>
<dbReference type="InterPro" id="IPR036129">
    <property type="entry name" value="Glycerate_kinase_sf"/>
</dbReference>
<accession>A0A1N7J1I2</accession>
<dbReference type="Gene3D" id="3.90.1510.10">
    <property type="entry name" value="Glycerate kinase, domain 2"/>
    <property type="match status" value="1"/>
</dbReference>
<name>A0A1N7J1I2_9CORY</name>
<dbReference type="GO" id="GO:0031388">
    <property type="term" value="P:organic acid phosphorylation"/>
    <property type="evidence" value="ECO:0007669"/>
    <property type="project" value="UniProtKB-UniRule"/>
</dbReference>
<dbReference type="SUPFAM" id="SSF110738">
    <property type="entry name" value="Glycerate kinase I"/>
    <property type="match status" value="1"/>
</dbReference>
<evidence type="ECO:0000256" key="1">
    <source>
        <dbReference type="ARBA" id="ARBA00006284"/>
    </source>
</evidence>
<dbReference type="GO" id="GO:0008887">
    <property type="term" value="F:glycerate kinase activity"/>
    <property type="evidence" value="ECO:0007669"/>
    <property type="project" value="UniProtKB-UniRule"/>
</dbReference>
<dbReference type="PANTHER" id="PTHR21599:SF0">
    <property type="entry name" value="GLYCERATE KINASE"/>
    <property type="match status" value="1"/>
</dbReference>
<reference evidence="6" key="1">
    <citation type="submission" date="2017-01" db="EMBL/GenBank/DDBJ databases">
        <authorList>
            <person name="Varghese N."/>
            <person name="Submissions S."/>
        </authorList>
    </citation>
    <scope>NUCLEOTIDE SEQUENCE [LARGE SCALE GENOMIC DNA]</scope>
    <source>
        <strain evidence="6">DSM 44531</strain>
    </source>
</reference>
<evidence type="ECO:0000256" key="3">
    <source>
        <dbReference type="ARBA" id="ARBA00022777"/>
    </source>
</evidence>
<dbReference type="Gene3D" id="3.40.50.10350">
    <property type="entry name" value="Glycerate kinase, domain 1"/>
    <property type="match status" value="1"/>
</dbReference>
<dbReference type="OrthoDB" id="9774290at2"/>
<evidence type="ECO:0000256" key="4">
    <source>
        <dbReference type="PIRNR" id="PIRNR006078"/>
    </source>
</evidence>
<dbReference type="EMBL" id="FTOF01000003">
    <property type="protein sequence ID" value="SIS43225.1"/>
    <property type="molecule type" value="Genomic_DNA"/>
</dbReference>
<dbReference type="Pfam" id="PF02595">
    <property type="entry name" value="Gly_kinase"/>
    <property type="match status" value="1"/>
</dbReference>
<keyword evidence="3 4" id="KW-0418">Kinase</keyword>
<dbReference type="InterPro" id="IPR004381">
    <property type="entry name" value="Glycerate_kinase"/>
</dbReference>
<dbReference type="AlphaFoldDB" id="A0A1N7J1I2"/>
<protein>
    <submittedName>
        <fullName evidence="5">Glycerate kinase</fullName>
    </submittedName>
</protein>
<dbReference type="PANTHER" id="PTHR21599">
    <property type="entry name" value="GLYCERATE KINASE"/>
    <property type="match status" value="1"/>
</dbReference>
<evidence type="ECO:0000313" key="5">
    <source>
        <dbReference type="EMBL" id="SIS43225.1"/>
    </source>
</evidence>
<organism evidence="5 6">
    <name type="scientific">Corynebacterium appendicis CIP 107643</name>
    <dbReference type="NCBI Taxonomy" id="1161099"/>
    <lineage>
        <taxon>Bacteria</taxon>
        <taxon>Bacillati</taxon>
        <taxon>Actinomycetota</taxon>
        <taxon>Actinomycetes</taxon>
        <taxon>Mycobacteriales</taxon>
        <taxon>Corynebacteriaceae</taxon>
        <taxon>Corynebacterium</taxon>
    </lineage>
</organism>
<sequence length="399" mass="40350">MTNPYPQPESSSVDDERAGLPANFVADAKTARVVVAPDSFKGSASAQDAAAWIAEGIQSVIIDCDIAHIPMADGGEGTAELFSGETVTLPTTDAAGRLTEASYVYNASEETAYIDVAAAAGLPAVKDNPVPLTGDTYGTGVLIADAQTRGARRIVLCLGGSATIDGGTGILVALGANPLNADGHPLRHGGGALGELDHFDTAKVNIPAASVEWVLLADSEFPATGPQGAAHIFGPQKGASPEEVEKVDAALAHLCEVTGVDPDQAGYGAAGGLPIGITWLSELMHGTTEHVHVVSGARTVAAAQGLKERIAEANFVVTGEGKYDEQSAAGKVASVVTELAQESGATVAILAGAFEADVPEGALAVNIGEQADHDDVRAQLVRAGAEAAVAYLNTSTAQG</sequence>
<dbReference type="InterPro" id="IPR018193">
    <property type="entry name" value="Glyc_kinase_flavodox-like_fold"/>
</dbReference>